<keyword evidence="3" id="KW-1185">Reference proteome</keyword>
<sequence>MPADRLTTTVRAVLDILAGTPLERAATCASLEPADLDAATAVYQEAGQQALARQAGPPAWQQLYIQFTDWNKAQQIVTDRLAPVLDLTQADSRITGWWFIRKHPCWRVRVLSSASTGQPPSAITDVLDELAAAGLLTWWPGTYEPETAAFGGATSMAIAHTLFCADSHAVLATPHGTLGRRELSVLLCSTLMRAAGLEWYEQGDAWHRITRDRPLPDGTDPEKIRALARQLTPLILADTSPTAPLLQSDRTLRSAASWVAAFRDAGAALGAASRDGTLDRGIRHVVAYHVIFHWNRLGLTTHAQRLLAHAARTAILHPPEGAGS</sequence>
<dbReference type="InterPro" id="IPR023809">
    <property type="entry name" value="Thiopep_bacteriocin_synth_dom"/>
</dbReference>
<dbReference type="Proteomes" id="UP001596242">
    <property type="component" value="Unassembled WGS sequence"/>
</dbReference>
<dbReference type="Pfam" id="PF14028">
    <property type="entry name" value="Lant_dehydr_C"/>
    <property type="match status" value="1"/>
</dbReference>
<protein>
    <submittedName>
        <fullName evidence="2">Thiopeptide-type bacteriocin biosynthesis protein</fullName>
    </submittedName>
</protein>
<accession>A0ABW1M847</accession>
<dbReference type="EMBL" id="JBHSPT010000104">
    <property type="protein sequence ID" value="MFC6059974.1"/>
    <property type="molecule type" value="Genomic_DNA"/>
</dbReference>
<dbReference type="RefSeq" id="WP_386405220.1">
    <property type="nucleotide sequence ID" value="NZ_JBHSPT010000104.1"/>
</dbReference>
<evidence type="ECO:0000313" key="2">
    <source>
        <dbReference type="EMBL" id="MFC6059974.1"/>
    </source>
</evidence>
<name>A0ABW1M847_9ACTN</name>
<proteinExistence type="predicted"/>
<dbReference type="NCBIfam" id="TIGR03891">
    <property type="entry name" value="thiopep_ocin"/>
    <property type="match status" value="1"/>
</dbReference>
<feature type="domain" description="Thiopeptide-type bacteriocin biosynthesis" evidence="1">
    <location>
        <begin position="60"/>
        <end position="314"/>
    </location>
</feature>
<evidence type="ECO:0000259" key="1">
    <source>
        <dbReference type="Pfam" id="PF14028"/>
    </source>
</evidence>
<gene>
    <name evidence="2" type="ORF">ACFP50_32640</name>
</gene>
<evidence type="ECO:0000313" key="3">
    <source>
        <dbReference type="Proteomes" id="UP001596242"/>
    </source>
</evidence>
<organism evidence="2 3">
    <name type="scientific">Streptomyces pratens</name>
    <dbReference type="NCBI Taxonomy" id="887456"/>
    <lineage>
        <taxon>Bacteria</taxon>
        <taxon>Bacillati</taxon>
        <taxon>Actinomycetota</taxon>
        <taxon>Actinomycetes</taxon>
        <taxon>Kitasatosporales</taxon>
        <taxon>Streptomycetaceae</taxon>
        <taxon>Streptomyces</taxon>
    </lineage>
</organism>
<reference evidence="3" key="1">
    <citation type="journal article" date="2019" name="Int. J. Syst. Evol. Microbiol.">
        <title>The Global Catalogue of Microorganisms (GCM) 10K type strain sequencing project: providing services to taxonomists for standard genome sequencing and annotation.</title>
        <authorList>
            <consortium name="The Broad Institute Genomics Platform"/>
            <consortium name="The Broad Institute Genome Sequencing Center for Infectious Disease"/>
            <person name="Wu L."/>
            <person name="Ma J."/>
        </authorList>
    </citation>
    <scope>NUCLEOTIDE SEQUENCE [LARGE SCALE GENOMIC DNA]</scope>
    <source>
        <strain evidence="3">JCM 12763</strain>
    </source>
</reference>
<comment type="caution">
    <text evidence="2">The sequence shown here is derived from an EMBL/GenBank/DDBJ whole genome shotgun (WGS) entry which is preliminary data.</text>
</comment>